<proteinExistence type="inferred from homology"/>
<organism evidence="7 8">
    <name type="scientific">Cetobacterium ceti</name>
    <dbReference type="NCBI Taxonomy" id="180163"/>
    <lineage>
        <taxon>Bacteria</taxon>
        <taxon>Fusobacteriati</taxon>
        <taxon>Fusobacteriota</taxon>
        <taxon>Fusobacteriia</taxon>
        <taxon>Fusobacteriales</taxon>
        <taxon>Fusobacteriaceae</taxon>
        <taxon>Cetobacterium</taxon>
    </lineage>
</organism>
<accession>A0A1T4JWM1</accession>
<dbReference type="InterPro" id="IPR018234">
    <property type="entry name" value="GTP_CycHdrlase_I_CS"/>
</dbReference>
<dbReference type="EMBL" id="FUWX01000004">
    <property type="protein sequence ID" value="SJZ34596.1"/>
    <property type="molecule type" value="Genomic_DNA"/>
</dbReference>
<sequence>MDKDKIKEGVRLILEGVGEDLNREGLIDTPSRVARMYEEIFEGLHKKSADEINAFFTVEENNRVIVKDIEFYSMCEHHLLPFYGKAHVAYIPSEKKVTGLSKIARLVTMASKKPQLQEKMTEEIKKGLEEKISCEGVLVVVEGEHMCMTMRGIKSKGSTTVTIGASGVFKENISLRDETLRLMGM</sequence>
<dbReference type="PANTHER" id="PTHR11109">
    <property type="entry name" value="GTP CYCLOHYDROLASE I"/>
    <property type="match status" value="1"/>
</dbReference>
<dbReference type="PROSITE" id="PS00860">
    <property type="entry name" value="GTP_CYCLOHYDROL_1_2"/>
    <property type="match status" value="1"/>
</dbReference>
<evidence type="ECO:0000256" key="2">
    <source>
        <dbReference type="ARBA" id="ARBA00005080"/>
    </source>
</evidence>
<comment type="similarity">
    <text evidence="5">Belongs to the GTP cyclohydrolase I family.</text>
</comment>
<dbReference type="EC" id="3.5.4.16" evidence="5"/>
<dbReference type="GO" id="GO:0046654">
    <property type="term" value="P:tetrahydrofolate biosynthetic process"/>
    <property type="evidence" value="ECO:0007669"/>
    <property type="project" value="UniProtKB-UniRule"/>
</dbReference>
<dbReference type="NCBIfam" id="NF006825">
    <property type="entry name" value="PRK09347.1-2"/>
    <property type="match status" value="1"/>
</dbReference>
<dbReference type="Gene3D" id="3.30.1130.10">
    <property type="match status" value="1"/>
</dbReference>
<keyword evidence="5" id="KW-0547">Nucleotide-binding</keyword>
<dbReference type="UniPathway" id="UPA00848">
    <property type="reaction ID" value="UER00151"/>
</dbReference>
<dbReference type="GO" id="GO:0003934">
    <property type="term" value="F:GTP cyclohydrolase I activity"/>
    <property type="evidence" value="ECO:0007669"/>
    <property type="project" value="UniProtKB-UniRule"/>
</dbReference>
<keyword evidence="5" id="KW-0862">Zinc</keyword>
<dbReference type="Pfam" id="PF01227">
    <property type="entry name" value="GTP_cyclohydroI"/>
    <property type="match status" value="1"/>
</dbReference>
<keyword evidence="5" id="KW-0342">GTP-binding</keyword>
<keyword evidence="8" id="KW-1185">Reference proteome</keyword>
<evidence type="ECO:0000313" key="7">
    <source>
        <dbReference type="EMBL" id="SJZ34596.1"/>
    </source>
</evidence>
<keyword evidence="4 5" id="KW-0378">Hydrolase</keyword>
<comment type="catalytic activity">
    <reaction evidence="1 5">
        <text>GTP + H2O = 7,8-dihydroneopterin 3'-triphosphate + formate + H(+)</text>
        <dbReference type="Rhea" id="RHEA:17473"/>
        <dbReference type="ChEBI" id="CHEBI:15377"/>
        <dbReference type="ChEBI" id="CHEBI:15378"/>
        <dbReference type="ChEBI" id="CHEBI:15740"/>
        <dbReference type="ChEBI" id="CHEBI:37565"/>
        <dbReference type="ChEBI" id="CHEBI:58462"/>
        <dbReference type="EC" id="3.5.4.16"/>
    </reaction>
</comment>
<evidence type="ECO:0000256" key="5">
    <source>
        <dbReference type="HAMAP-Rule" id="MF_00223"/>
    </source>
</evidence>
<name>A0A1T4JWM1_9FUSO</name>
<dbReference type="NCBIfam" id="TIGR00063">
    <property type="entry name" value="folE"/>
    <property type="match status" value="1"/>
</dbReference>
<feature type="binding site" evidence="5">
    <location>
        <position position="147"/>
    </location>
    <ligand>
        <name>Zn(2+)</name>
        <dbReference type="ChEBI" id="CHEBI:29105"/>
    </ligand>
</feature>
<reference evidence="7 8" key="1">
    <citation type="submission" date="2017-02" db="EMBL/GenBank/DDBJ databases">
        <authorList>
            <person name="Peterson S.W."/>
        </authorList>
    </citation>
    <scope>NUCLEOTIDE SEQUENCE [LARGE SCALE GENOMIC DNA]</scope>
    <source>
        <strain evidence="7 8">ATCC 700028</strain>
    </source>
</reference>
<dbReference type="GO" id="GO:0005525">
    <property type="term" value="F:GTP binding"/>
    <property type="evidence" value="ECO:0007669"/>
    <property type="project" value="UniProtKB-KW"/>
</dbReference>
<feature type="binding site" evidence="5">
    <location>
        <position position="75"/>
    </location>
    <ligand>
        <name>Zn(2+)</name>
        <dbReference type="ChEBI" id="CHEBI:29105"/>
    </ligand>
</feature>
<dbReference type="InterPro" id="IPR043134">
    <property type="entry name" value="GTP-CH-I_N"/>
</dbReference>
<comment type="subunit">
    <text evidence="5">Homopolymer.</text>
</comment>
<protein>
    <recommendedName>
        <fullName evidence="5">GTP cyclohydrolase 1</fullName>
        <ecNumber evidence="5">3.5.4.16</ecNumber>
    </recommendedName>
    <alternativeName>
        <fullName evidence="5">GTP cyclohydrolase I</fullName>
        <shortName evidence="5">GTP-CH-I</shortName>
    </alternativeName>
</protein>
<evidence type="ECO:0000256" key="3">
    <source>
        <dbReference type="ARBA" id="ARBA00022563"/>
    </source>
</evidence>
<dbReference type="GO" id="GO:0006730">
    <property type="term" value="P:one-carbon metabolic process"/>
    <property type="evidence" value="ECO:0007669"/>
    <property type="project" value="UniProtKB-UniRule"/>
</dbReference>
<dbReference type="NCBIfam" id="NF006826">
    <property type="entry name" value="PRK09347.1-3"/>
    <property type="match status" value="1"/>
</dbReference>
<dbReference type="FunFam" id="3.30.1130.10:FF:000001">
    <property type="entry name" value="GTP cyclohydrolase 1"/>
    <property type="match status" value="1"/>
</dbReference>
<dbReference type="HAMAP" id="MF_00223">
    <property type="entry name" value="FolE"/>
    <property type="match status" value="1"/>
</dbReference>
<dbReference type="SUPFAM" id="SSF55620">
    <property type="entry name" value="Tetrahydrobiopterin biosynthesis enzymes-like"/>
    <property type="match status" value="1"/>
</dbReference>
<gene>
    <name evidence="5" type="primary">folE</name>
    <name evidence="7" type="ORF">SAMN02745174_00142</name>
</gene>
<dbReference type="STRING" id="180163.SAMN02745174_00142"/>
<dbReference type="FunFam" id="1.10.286.10:FF:000001">
    <property type="entry name" value="GTP cyclohydrolase 1"/>
    <property type="match status" value="1"/>
</dbReference>
<dbReference type="GO" id="GO:0006729">
    <property type="term" value="P:tetrahydrobiopterin biosynthetic process"/>
    <property type="evidence" value="ECO:0007669"/>
    <property type="project" value="TreeGrafter"/>
</dbReference>
<evidence type="ECO:0000256" key="4">
    <source>
        <dbReference type="ARBA" id="ARBA00022801"/>
    </source>
</evidence>
<dbReference type="AlphaFoldDB" id="A0A1T4JWM1"/>
<keyword evidence="5" id="KW-0479">Metal-binding</keyword>
<dbReference type="InterPro" id="IPR001474">
    <property type="entry name" value="GTP_CycHdrlase_I"/>
</dbReference>
<feature type="domain" description="GTP cyclohydrolase I" evidence="6">
    <location>
        <begin position="6"/>
        <end position="183"/>
    </location>
</feature>
<keyword evidence="3 5" id="KW-0554">One-carbon metabolism</keyword>
<dbReference type="OrthoDB" id="9801207at2"/>
<dbReference type="InterPro" id="IPR020602">
    <property type="entry name" value="GTP_CycHdrlase_I_dom"/>
</dbReference>
<dbReference type="PANTHER" id="PTHR11109:SF7">
    <property type="entry name" value="GTP CYCLOHYDROLASE 1"/>
    <property type="match status" value="1"/>
</dbReference>
<comment type="pathway">
    <text evidence="2 5">Cofactor biosynthesis; 7,8-dihydroneopterin triphosphate biosynthesis; 7,8-dihydroneopterin triphosphate from GTP: step 1/1.</text>
</comment>
<dbReference type="GO" id="GO:0005737">
    <property type="term" value="C:cytoplasm"/>
    <property type="evidence" value="ECO:0007669"/>
    <property type="project" value="TreeGrafter"/>
</dbReference>
<feature type="binding site" evidence="5">
    <location>
        <position position="78"/>
    </location>
    <ligand>
        <name>Zn(2+)</name>
        <dbReference type="ChEBI" id="CHEBI:29105"/>
    </ligand>
</feature>
<dbReference type="Gene3D" id="1.10.286.10">
    <property type="match status" value="1"/>
</dbReference>
<evidence type="ECO:0000256" key="1">
    <source>
        <dbReference type="ARBA" id="ARBA00001052"/>
    </source>
</evidence>
<evidence type="ECO:0000259" key="6">
    <source>
        <dbReference type="Pfam" id="PF01227"/>
    </source>
</evidence>
<dbReference type="GO" id="GO:0008270">
    <property type="term" value="F:zinc ion binding"/>
    <property type="evidence" value="ECO:0007669"/>
    <property type="project" value="UniProtKB-UniRule"/>
</dbReference>
<dbReference type="Proteomes" id="UP000191153">
    <property type="component" value="Unassembled WGS sequence"/>
</dbReference>
<dbReference type="RefSeq" id="WP_078692690.1">
    <property type="nucleotide sequence ID" value="NZ_FUWX01000004.1"/>
</dbReference>
<evidence type="ECO:0000313" key="8">
    <source>
        <dbReference type="Proteomes" id="UP000191153"/>
    </source>
</evidence>
<dbReference type="InterPro" id="IPR043133">
    <property type="entry name" value="GTP-CH-I_C/QueF"/>
</dbReference>